<evidence type="ECO:0000313" key="7">
    <source>
        <dbReference type="EMBL" id="KGO54361.1"/>
    </source>
</evidence>
<dbReference type="GeneID" id="27676543"/>
<reference evidence="7 8" key="1">
    <citation type="journal article" date="2015" name="Mol. Plant Microbe Interact.">
        <title>Genome, transcriptome, and functional analyses of Penicillium expansum provide new insights into secondary metabolism and pathogenicity.</title>
        <authorList>
            <person name="Ballester A.R."/>
            <person name="Marcet-Houben M."/>
            <person name="Levin E."/>
            <person name="Sela N."/>
            <person name="Selma-Lazaro C."/>
            <person name="Carmona L."/>
            <person name="Wisniewski M."/>
            <person name="Droby S."/>
            <person name="Gonzalez-Candelas L."/>
            <person name="Gabaldon T."/>
        </authorList>
    </citation>
    <scope>NUCLEOTIDE SEQUENCE [LARGE SCALE GENOMIC DNA]</scope>
    <source>
        <strain evidence="7 8">MD-8</strain>
    </source>
</reference>
<dbReference type="InterPro" id="IPR006091">
    <property type="entry name" value="Acyl-CoA_Oxase/DH_mid-dom"/>
</dbReference>
<dbReference type="InterPro" id="IPR052904">
    <property type="entry name" value="Acyl-CoA_dehydrogenase-like"/>
</dbReference>
<accession>A0A0A2JHT4</accession>
<keyword evidence="8" id="KW-1185">Reference proteome</keyword>
<evidence type="ECO:0000313" key="8">
    <source>
        <dbReference type="Proteomes" id="UP000030143"/>
    </source>
</evidence>
<dbReference type="HOGENOM" id="CLU_016513_1_1_1"/>
<dbReference type="InterPro" id="IPR036250">
    <property type="entry name" value="AcylCo_DH-like_C"/>
</dbReference>
<evidence type="ECO:0000259" key="5">
    <source>
        <dbReference type="Pfam" id="PF00441"/>
    </source>
</evidence>
<comment type="caution">
    <text evidence="7">The sequence shown here is derived from an EMBL/GenBank/DDBJ whole genome shotgun (WGS) entry which is preliminary data.</text>
</comment>
<comment type="cofactor">
    <cofactor evidence="4">
        <name>FAD</name>
        <dbReference type="ChEBI" id="CHEBI:57692"/>
    </cofactor>
</comment>
<dbReference type="RefSeq" id="XP_016596829.1">
    <property type="nucleotide sequence ID" value="XM_016741124.1"/>
</dbReference>
<dbReference type="InterPro" id="IPR009100">
    <property type="entry name" value="AcylCoA_DH/oxidase_NM_dom_sf"/>
</dbReference>
<dbReference type="InterPro" id="IPR009075">
    <property type="entry name" value="AcylCo_DH/oxidase_C"/>
</dbReference>
<dbReference type="Pfam" id="PF02770">
    <property type="entry name" value="Acyl-CoA_dh_M"/>
    <property type="match status" value="1"/>
</dbReference>
<name>A0A0A2JHT4_PENEN</name>
<dbReference type="AlphaFoldDB" id="A0A0A2JHT4"/>
<feature type="domain" description="Acyl-CoA dehydrogenase/oxidase C-terminal" evidence="5">
    <location>
        <begin position="338"/>
        <end position="517"/>
    </location>
</feature>
<evidence type="ECO:0000256" key="4">
    <source>
        <dbReference type="RuleBase" id="RU362125"/>
    </source>
</evidence>
<evidence type="ECO:0000256" key="2">
    <source>
        <dbReference type="ARBA" id="ARBA00022630"/>
    </source>
</evidence>
<gene>
    <name evidence="7" type="ORF">PEX2_038490</name>
</gene>
<proteinExistence type="inferred from homology"/>
<protein>
    <submittedName>
        <fullName evidence="7">Acyl-CoA oxidase/dehydrogenase, type 1</fullName>
    </submittedName>
</protein>
<organism evidence="7 8">
    <name type="scientific">Penicillium expansum</name>
    <name type="common">Blue mold rot fungus</name>
    <dbReference type="NCBI Taxonomy" id="27334"/>
    <lineage>
        <taxon>Eukaryota</taxon>
        <taxon>Fungi</taxon>
        <taxon>Dikarya</taxon>
        <taxon>Ascomycota</taxon>
        <taxon>Pezizomycotina</taxon>
        <taxon>Eurotiomycetes</taxon>
        <taxon>Eurotiomycetidae</taxon>
        <taxon>Eurotiales</taxon>
        <taxon>Aspergillaceae</taxon>
        <taxon>Penicillium</taxon>
    </lineage>
</organism>
<dbReference type="GO" id="GO:0003995">
    <property type="term" value="F:acyl-CoA dehydrogenase activity"/>
    <property type="evidence" value="ECO:0007669"/>
    <property type="project" value="TreeGrafter"/>
</dbReference>
<keyword evidence="2 4" id="KW-0285">Flavoprotein</keyword>
<dbReference type="SUPFAM" id="SSF56645">
    <property type="entry name" value="Acyl-CoA dehydrogenase NM domain-like"/>
    <property type="match status" value="1"/>
</dbReference>
<dbReference type="STRING" id="27334.A0A0A2JHT4"/>
<dbReference type="PANTHER" id="PTHR42707:SF2">
    <property type="entry name" value="ACD11 DEHYDROGENASE"/>
    <property type="match status" value="1"/>
</dbReference>
<evidence type="ECO:0000256" key="1">
    <source>
        <dbReference type="ARBA" id="ARBA00009347"/>
    </source>
</evidence>
<dbReference type="VEuPathDB" id="FungiDB:PEXP_017910"/>
<dbReference type="EMBL" id="JQFZ01000229">
    <property type="protein sequence ID" value="KGO54361.1"/>
    <property type="molecule type" value="Genomic_DNA"/>
</dbReference>
<feature type="domain" description="Acyl-CoA oxidase/dehydrogenase middle" evidence="6">
    <location>
        <begin position="209"/>
        <end position="329"/>
    </location>
</feature>
<dbReference type="Proteomes" id="UP000030143">
    <property type="component" value="Unassembled WGS sequence"/>
</dbReference>
<evidence type="ECO:0000259" key="6">
    <source>
        <dbReference type="Pfam" id="PF02770"/>
    </source>
</evidence>
<dbReference type="Pfam" id="PF00441">
    <property type="entry name" value="Acyl-CoA_dh_1"/>
    <property type="match status" value="1"/>
</dbReference>
<evidence type="ECO:0000256" key="3">
    <source>
        <dbReference type="ARBA" id="ARBA00022827"/>
    </source>
</evidence>
<sequence length="653" mass="71554">MVHSTSRKPSSSTDGFFQSIPTVPPAYTFVNDGSANSSSLAASDDSTLARILNLYLPPESSVGVSVHNLSRRALDPVILNLATDAEVNPPIIRPLTTFGNQNLVDPLITGEGWRKLKTIGQEEGLVTAGYDKSTKQWNRRVHQFALNHVWSPSSAMTGCPASMTDGAAKLLEGRLDDVDGDQPGRRAVIQEAYRRLVSNDPSEAWTSGQWMTERTGGSDVRETETLARRLTTQEISQYVEQGRDVDAHGLQLGPWRIDGFKWFSSATDSDMALLLAQTDKGLSLFFVPMRRSSGKQSNASELNGIRIQRLKNKLGTKSLPTAELELKGVRGWLVGEEGKGINAISTVLNITRLYCAGASAAGWGRGVSICRAYTRIRKTRGALLQENVPHVRWMADEMMKYSAAMHFTFFGVALQGTMEQSWDSMVRGTNAAGLIPQDPVRAATLLRLITPALKATVSVNSTHGLRSCMECLGGVGYCENNEDGGVLNIAKIYRDTTVNAIWEGTVSVMAEDVIRVLTDKRLQGAKSAGSVLNEWTWDILKTCQSRFPGECAIVEGRLDALIETTQSTSREELLWCGRDILQHIAAIVSSCLLMYDASTDDDERAKHIASRWVRSQALTGAKDTLKSSWQYESAIDRLIFLGEGTSVFKLAKI</sequence>
<dbReference type="PANTHER" id="PTHR42707">
    <property type="entry name" value="ACYL-COA DEHYDROGENASE"/>
    <property type="match status" value="1"/>
</dbReference>
<keyword evidence="4" id="KW-0560">Oxidoreductase</keyword>
<dbReference type="Gene3D" id="2.40.110.20">
    <property type="match status" value="1"/>
</dbReference>
<dbReference type="Gene3D" id="1.20.140.10">
    <property type="entry name" value="Butyryl-CoA Dehydrogenase, subunit A, domain 3"/>
    <property type="match status" value="1"/>
</dbReference>
<comment type="similarity">
    <text evidence="1 4">Belongs to the acyl-CoA dehydrogenase family.</text>
</comment>
<dbReference type="SUPFAM" id="SSF47203">
    <property type="entry name" value="Acyl-CoA dehydrogenase C-terminal domain-like"/>
    <property type="match status" value="1"/>
</dbReference>
<keyword evidence="3 4" id="KW-0274">FAD</keyword>